<feature type="chain" id="PRO_5011824172" description="Carboxylic ester hydrolase" evidence="3">
    <location>
        <begin position="17"/>
        <end position="545"/>
    </location>
</feature>
<dbReference type="InterPro" id="IPR002018">
    <property type="entry name" value="CarbesteraseB"/>
</dbReference>
<dbReference type="GO" id="GO:0016787">
    <property type="term" value="F:hydrolase activity"/>
    <property type="evidence" value="ECO:0007669"/>
    <property type="project" value="UniProtKB-KW"/>
</dbReference>
<dbReference type="Pfam" id="PF00135">
    <property type="entry name" value="COesterase"/>
    <property type="match status" value="1"/>
</dbReference>
<dbReference type="InterPro" id="IPR019826">
    <property type="entry name" value="Carboxylesterase_B_AS"/>
</dbReference>
<dbReference type="Gene3D" id="3.40.50.1820">
    <property type="entry name" value="alpha/beta hydrolase"/>
    <property type="match status" value="1"/>
</dbReference>
<evidence type="ECO:0000256" key="1">
    <source>
        <dbReference type="ARBA" id="ARBA00005964"/>
    </source>
</evidence>
<dbReference type="AlphaFoldDB" id="A0A1M2V3S6"/>
<comment type="similarity">
    <text evidence="1 3">Belongs to the type-B carboxylesterase/lipase family.</text>
</comment>
<accession>A0A1M2V3S6</accession>
<keyword evidence="2 3" id="KW-0378">Hydrolase</keyword>
<dbReference type="EC" id="3.1.1.-" evidence="3"/>
<evidence type="ECO:0000313" key="6">
    <source>
        <dbReference type="Proteomes" id="UP000184267"/>
    </source>
</evidence>
<name>A0A1M2V3S6_TRAPU</name>
<keyword evidence="3" id="KW-0732">Signal</keyword>
<dbReference type="STRING" id="154538.A0A1M2V3S6"/>
<evidence type="ECO:0000259" key="4">
    <source>
        <dbReference type="Pfam" id="PF00135"/>
    </source>
</evidence>
<keyword evidence="6" id="KW-1185">Reference proteome</keyword>
<protein>
    <recommendedName>
        <fullName evidence="3">Carboxylic ester hydrolase</fullName>
        <ecNumber evidence="3">3.1.1.-</ecNumber>
    </recommendedName>
</protein>
<sequence>MSFLTWALIVYATAAAASPARRVPSPSVVLGNATVIGFTNGTITQFLGIPYAQPPVGDLRLRLPQPISPYEGVINATSFGNQCIQQDFVLPPFPADVPAPAQEYLEAFISIRDVPQSEDCLNLNVITPANATSESQLPVVVWIYGGGFQLGSNAVQPGDVIVARSLEIGHPVVYVAMNYRLSAFGFLGGKEVKEAGIGNLGLQDQREAFRWIQKYISAFGGDPSKVTIWGESAGAISVSLHMLTNGGDTQGLFRAGFMESGSPGTYGDILETQGTYDQIVSDAGCGSADDTLQCLREVPADVLHAAMDKSPSFVDFVQVNTPWNIRSDGVFLTEPPQQLLLSGHVANIPIVVGNDEDEGSAFAFPSLNVTTDDQFFDYLSSNFYPAARPDELAPLLDLYPADPAAGSPFGTGDAFAYSPQYKRISAFQGDWVEQAPRRLFARQLAQTQPVYAFLNKGGKIDGIGAAHGTELANVYGGGDMADYLIRFASTLNPNGDGAFPWPAYTAESPQLLVFQDGAVPLAVGEDTYRAAQMEYLQELSAKYPA</sequence>
<dbReference type="Proteomes" id="UP000184267">
    <property type="component" value="Unassembled WGS sequence"/>
</dbReference>
<proteinExistence type="inferred from homology"/>
<dbReference type="OrthoDB" id="408631at2759"/>
<reference evidence="5 6" key="1">
    <citation type="submission" date="2016-10" db="EMBL/GenBank/DDBJ databases">
        <title>Genome sequence of the basidiomycete white-rot fungus Trametes pubescens.</title>
        <authorList>
            <person name="Makela M.R."/>
            <person name="Granchi Z."/>
            <person name="Peng M."/>
            <person name="De Vries R.P."/>
            <person name="Grigoriev I."/>
            <person name="Riley R."/>
            <person name="Hilden K."/>
        </authorList>
    </citation>
    <scope>NUCLEOTIDE SEQUENCE [LARGE SCALE GENOMIC DNA]</scope>
    <source>
        <strain evidence="5 6">FBCC735</strain>
    </source>
</reference>
<feature type="domain" description="Carboxylesterase type B" evidence="4">
    <location>
        <begin position="29"/>
        <end position="518"/>
    </location>
</feature>
<dbReference type="PROSITE" id="PS00122">
    <property type="entry name" value="CARBOXYLESTERASE_B_1"/>
    <property type="match status" value="1"/>
</dbReference>
<evidence type="ECO:0000256" key="3">
    <source>
        <dbReference type="RuleBase" id="RU361235"/>
    </source>
</evidence>
<feature type="signal peptide" evidence="3">
    <location>
        <begin position="1"/>
        <end position="16"/>
    </location>
</feature>
<dbReference type="InterPro" id="IPR029058">
    <property type="entry name" value="AB_hydrolase_fold"/>
</dbReference>
<organism evidence="5 6">
    <name type="scientific">Trametes pubescens</name>
    <name type="common">White-rot fungus</name>
    <dbReference type="NCBI Taxonomy" id="154538"/>
    <lineage>
        <taxon>Eukaryota</taxon>
        <taxon>Fungi</taxon>
        <taxon>Dikarya</taxon>
        <taxon>Basidiomycota</taxon>
        <taxon>Agaricomycotina</taxon>
        <taxon>Agaricomycetes</taxon>
        <taxon>Polyporales</taxon>
        <taxon>Polyporaceae</taxon>
        <taxon>Trametes</taxon>
    </lineage>
</organism>
<evidence type="ECO:0000256" key="2">
    <source>
        <dbReference type="ARBA" id="ARBA00022801"/>
    </source>
</evidence>
<dbReference type="PANTHER" id="PTHR11559">
    <property type="entry name" value="CARBOXYLESTERASE"/>
    <property type="match status" value="1"/>
</dbReference>
<dbReference type="EMBL" id="MNAD01001692">
    <property type="protein sequence ID" value="OJT02238.1"/>
    <property type="molecule type" value="Genomic_DNA"/>
</dbReference>
<dbReference type="InterPro" id="IPR050309">
    <property type="entry name" value="Type-B_Carboxylest/Lipase"/>
</dbReference>
<gene>
    <name evidence="5" type="ORF">TRAPUB_7265</name>
</gene>
<evidence type="ECO:0000313" key="5">
    <source>
        <dbReference type="EMBL" id="OJT02238.1"/>
    </source>
</evidence>
<comment type="caution">
    <text evidence="5">The sequence shown here is derived from an EMBL/GenBank/DDBJ whole genome shotgun (WGS) entry which is preliminary data.</text>
</comment>
<dbReference type="SUPFAM" id="SSF53474">
    <property type="entry name" value="alpha/beta-Hydrolases"/>
    <property type="match status" value="1"/>
</dbReference>
<dbReference type="OMA" id="FAYSPQY"/>